<gene>
    <name evidence="14" type="ORF">D6D19_02873</name>
</gene>
<dbReference type="AlphaFoldDB" id="A0A4S9AC95"/>
<keyword evidence="3 13" id="KW-0444">Lipid biosynthesis</keyword>
<accession>A0A4S9AC95</accession>
<evidence type="ECO:0000256" key="11">
    <source>
        <dbReference type="ARBA" id="ARBA00023166"/>
    </source>
</evidence>
<protein>
    <recommendedName>
        <fullName evidence="13">Delta(14)-sterol reductase</fullName>
    </recommendedName>
    <alternativeName>
        <fullName evidence="13">C-14 sterol reductase</fullName>
    </alternativeName>
    <alternativeName>
        <fullName evidence="13">Sterol C14-reductase</fullName>
    </alternativeName>
</protein>
<keyword evidence="12 13" id="KW-0753">Steroid metabolism</keyword>
<keyword evidence="8 13" id="KW-0756">Sterol biosynthesis</keyword>
<dbReference type="PANTHER" id="PTHR21257">
    <property type="entry name" value="DELTA(14)-STEROL REDUCTASE"/>
    <property type="match status" value="1"/>
</dbReference>
<feature type="transmembrane region" description="Helical" evidence="13">
    <location>
        <begin position="334"/>
        <end position="353"/>
    </location>
</feature>
<keyword evidence="7 13" id="KW-0560">Oxidoreductase</keyword>
<feature type="transmembrane region" description="Helical" evidence="13">
    <location>
        <begin position="97"/>
        <end position="115"/>
    </location>
</feature>
<feature type="transmembrane region" description="Helical" evidence="13">
    <location>
        <begin position="38"/>
        <end position="57"/>
    </location>
</feature>
<evidence type="ECO:0000256" key="12">
    <source>
        <dbReference type="ARBA" id="ARBA00023221"/>
    </source>
</evidence>
<dbReference type="Gene3D" id="1.20.120.1630">
    <property type="match status" value="1"/>
</dbReference>
<comment type="subcellular location">
    <subcellularLocation>
        <location evidence="1">Membrane</location>
        <topology evidence="1">Multi-pass membrane protein</topology>
    </subcellularLocation>
</comment>
<evidence type="ECO:0000313" key="14">
    <source>
        <dbReference type="EMBL" id="THW76753.1"/>
    </source>
</evidence>
<proteinExistence type="inferred from homology"/>
<evidence type="ECO:0000256" key="1">
    <source>
        <dbReference type="ARBA" id="ARBA00004141"/>
    </source>
</evidence>
<feature type="transmembrane region" description="Helical" evidence="13">
    <location>
        <begin position="169"/>
        <end position="189"/>
    </location>
</feature>
<evidence type="ECO:0000256" key="10">
    <source>
        <dbReference type="ARBA" id="ARBA00023136"/>
    </source>
</evidence>
<sequence>MPTFSIIYPSVVRGPSWGCRRSVPPAEGWRSSLWTRSLGAIGISFGLPVVCYLFAFLCNDVTGCPPPSLTDPSTLSLEKLKQEVAWPGVAGLLNTKSVVATLGYYTLSLALNAFLPAHTTKGVVLASGGRLDYRFNSFASAMFILTIAAAGTFLQGADFPVWTFINDNYLQLLTTNILISYFLATFCYVRSFSVKANDPDNRELAEGGTSGNMIYDWFIGRELNPRVYIPIFGEVDIKAFMELRPGLLGWVLLDLAFAARQYGTYGTVTDSMYIVVGTQAWYVLDALWNEPAILTTMDITTDGFGCMLAFGDLVWVPFIYSIQARYLSIHAVHLGWAKVAFIMAVQFTGYWIFRSSNGEKNKFRTNPNHPDVKHLEYIETARGTRLLTSGWWGTARHINYLGDWVMSWAYCLPTWLSGYVVHTAAFTGDKIISQGPNGEMAGWGTPITYFYMLYFAVLLIHRERRDDAHCRAKYGNDWNRYCAIVRWKILPGVY</sequence>
<dbReference type="GO" id="GO:0006696">
    <property type="term" value="P:ergosterol biosynthetic process"/>
    <property type="evidence" value="ECO:0007669"/>
    <property type="project" value="TreeGrafter"/>
</dbReference>
<evidence type="ECO:0000256" key="8">
    <source>
        <dbReference type="ARBA" id="ARBA00023011"/>
    </source>
</evidence>
<feature type="transmembrane region" description="Helical" evidence="13">
    <location>
        <begin position="441"/>
        <end position="461"/>
    </location>
</feature>
<keyword evidence="6 13" id="KW-1133">Transmembrane helix</keyword>
<evidence type="ECO:0000256" key="13">
    <source>
        <dbReference type="RuleBase" id="RU369120"/>
    </source>
</evidence>
<evidence type="ECO:0000313" key="15">
    <source>
        <dbReference type="Proteomes" id="UP000308802"/>
    </source>
</evidence>
<feature type="transmembrane region" description="Helical" evidence="13">
    <location>
        <begin position="304"/>
        <end position="322"/>
    </location>
</feature>
<feature type="transmembrane region" description="Helical" evidence="13">
    <location>
        <begin position="401"/>
        <end position="421"/>
    </location>
</feature>
<feature type="transmembrane region" description="Helical" evidence="13">
    <location>
        <begin position="135"/>
        <end position="157"/>
    </location>
</feature>
<keyword evidence="9 13" id="KW-0443">Lipid metabolism</keyword>
<keyword evidence="11 13" id="KW-1207">Sterol metabolism</keyword>
<dbReference type="GO" id="GO:0005789">
    <property type="term" value="C:endoplasmic reticulum membrane"/>
    <property type="evidence" value="ECO:0007669"/>
    <property type="project" value="TreeGrafter"/>
</dbReference>
<dbReference type="InterPro" id="IPR001171">
    <property type="entry name" value="ERG24_DHCR-like"/>
</dbReference>
<keyword evidence="5 13" id="KW-0752">Steroid biosynthesis</keyword>
<evidence type="ECO:0000256" key="6">
    <source>
        <dbReference type="ARBA" id="ARBA00022989"/>
    </source>
</evidence>
<evidence type="ECO:0000256" key="3">
    <source>
        <dbReference type="ARBA" id="ARBA00022516"/>
    </source>
</evidence>
<comment type="caution">
    <text evidence="14">The sequence shown here is derived from an EMBL/GenBank/DDBJ whole genome shotgun (WGS) entry which is preliminary data.</text>
</comment>
<evidence type="ECO:0000256" key="9">
    <source>
        <dbReference type="ARBA" id="ARBA00023098"/>
    </source>
</evidence>
<evidence type="ECO:0000256" key="5">
    <source>
        <dbReference type="ARBA" id="ARBA00022955"/>
    </source>
</evidence>
<evidence type="ECO:0000256" key="4">
    <source>
        <dbReference type="ARBA" id="ARBA00022692"/>
    </source>
</evidence>
<keyword evidence="10 13" id="KW-0472">Membrane</keyword>
<dbReference type="PANTHER" id="PTHR21257:SF52">
    <property type="entry name" value="DELTA(14)-STEROL REDUCTASE TM7SF2"/>
    <property type="match status" value="1"/>
</dbReference>
<reference evidence="14 15" key="1">
    <citation type="submission" date="2018-10" db="EMBL/GenBank/DDBJ databases">
        <title>Fifty Aureobasidium pullulans genomes reveal a recombining polyextremotolerant generalist.</title>
        <authorList>
            <person name="Gostincar C."/>
            <person name="Turk M."/>
            <person name="Zajc J."/>
            <person name="Gunde-Cimerman N."/>
        </authorList>
    </citation>
    <scope>NUCLEOTIDE SEQUENCE [LARGE SCALE GENOMIC DNA]</scope>
    <source>
        <strain evidence="14 15">EXF-10659</strain>
    </source>
</reference>
<dbReference type="PROSITE" id="PS01018">
    <property type="entry name" value="STEROL_REDUCT_2"/>
    <property type="match status" value="1"/>
</dbReference>
<comment type="similarity">
    <text evidence="2 13">Belongs to the ERG4/ERG24 family.</text>
</comment>
<dbReference type="InterPro" id="IPR018083">
    <property type="entry name" value="Sterol_reductase_CS"/>
</dbReference>
<name>A0A4S9AC95_AURPU</name>
<organism evidence="14 15">
    <name type="scientific">Aureobasidium pullulans</name>
    <name type="common">Black yeast</name>
    <name type="synonym">Pullularia pullulans</name>
    <dbReference type="NCBI Taxonomy" id="5580"/>
    <lineage>
        <taxon>Eukaryota</taxon>
        <taxon>Fungi</taxon>
        <taxon>Dikarya</taxon>
        <taxon>Ascomycota</taxon>
        <taxon>Pezizomycotina</taxon>
        <taxon>Dothideomycetes</taxon>
        <taxon>Dothideomycetidae</taxon>
        <taxon>Dothideales</taxon>
        <taxon>Saccotheciaceae</taxon>
        <taxon>Aureobasidium</taxon>
    </lineage>
</organism>
<dbReference type="EMBL" id="QZAO01000057">
    <property type="protein sequence ID" value="THW76753.1"/>
    <property type="molecule type" value="Genomic_DNA"/>
</dbReference>
<evidence type="ECO:0000256" key="7">
    <source>
        <dbReference type="ARBA" id="ARBA00023002"/>
    </source>
</evidence>
<evidence type="ECO:0000256" key="2">
    <source>
        <dbReference type="ARBA" id="ARBA00005402"/>
    </source>
</evidence>
<dbReference type="Proteomes" id="UP000308802">
    <property type="component" value="Unassembled WGS sequence"/>
</dbReference>
<dbReference type="GO" id="GO:0050613">
    <property type="term" value="F:Delta14-sterol reductase activity"/>
    <property type="evidence" value="ECO:0007669"/>
    <property type="project" value="TreeGrafter"/>
</dbReference>
<dbReference type="Pfam" id="PF01222">
    <property type="entry name" value="ERG4_ERG24"/>
    <property type="match status" value="1"/>
</dbReference>
<dbReference type="PROSITE" id="PS01017">
    <property type="entry name" value="STEROL_REDUCT_1"/>
    <property type="match status" value="1"/>
</dbReference>
<keyword evidence="4 13" id="KW-0812">Transmembrane</keyword>